<dbReference type="AlphaFoldDB" id="B3PNB1"/>
<reference evidence="1 2" key="1">
    <citation type="journal article" date="2008" name="Infect. Immun.">
        <title>Genome of Mycoplasma arthritidis.</title>
        <authorList>
            <person name="Dybvig K."/>
            <person name="Zuhua C."/>
            <person name="Lao P."/>
            <person name="Jordan D.S."/>
            <person name="French C.T."/>
            <person name="Tu A.H."/>
            <person name="Loraine A.E."/>
        </authorList>
    </citation>
    <scope>NUCLEOTIDE SEQUENCE [LARGE SCALE GENOMIC DNA]</scope>
    <source>
        <strain evidence="1 2">158L3-1</strain>
    </source>
</reference>
<sequence>MKKVIENLANLFGTTAEEVLTKLNLSQDFESKDLAKVLGVYSLYSTKEEHANYVSSKLANKESEIANSQKQIVDLENVNKGNLIFKDKLKELVKKEWISLGVKRDLDKENIDLTSLDYSNLKKSIIDYANNEGLAYKLPDFNAYATNESANEEAADVVVFNGAVKK</sequence>
<keyword evidence="2" id="KW-1185">Reference proteome</keyword>
<evidence type="ECO:0000313" key="2">
    <source>
        <dbReference type="Proteomes" id="UP000008812"/>
    </source>
</evidence>
<organism evidence="1 2">
    <name type="scientific">Metamycoplasma arthritidis (strain 158L3-1)</name>
    <name type="common">Mycoplasma arthritidis</name>
    <dbReference type="NCBI Taxonomy" id="243272"/>
    <lineage>
        <taxon>Bacteria</taxon>
        <taxon>Bacillati</taxon>
        <taxon>Mycoplasmatota</taxon>
        <taxon>Mycoplasmoidales</taxon>
        <taxon>Metamycoplasmataceae</taxon>
        <taxon>Metamycoplasma</taxon>
    </lineage>
</organism>
<dbReference type="KEGG" id="mat:MARTH_orf771"/>
<dbReference type="Proteomes" id="UP000008812">
    <property type="component" value="Chromosome"/>
</dbReference>
<gene>
    <name evidence="1" type="primary">htpH</name>
    <name evidence="1" type="ordered locus">MARTH_orf771</name>
</gene>
<dbReference type="RefSeq" id="WP_012498470.1">
    <property type="nucleotide sequence ID" value="NC_011025.1"/>
</dbReference>
<dbReference type="STRING" id="243272.MARTH_orf771"/>
<proteinExistence type="predicted"/>
<dbReference type="EMBL" id="CP001047">
    <property type="protein sequence ID" value="ACF07513.1"/>
    <property type="molecule type" value="Genomic_DNA"/>
</dbReference>
<evidence type="ECO:0000313" key="1">
    <source>
        <dbReference type="EMBL" id="ACF07513.1"/>
    </source>
</evidence>
<protein>
    <submittedName>
        <fullName evidence="1">Uncharacterized protein</fullName>
    </submittedName>
</protein>
<accession>B3PNB1</accession>
<dbReference type="HOGENOM" id="CLU_1600856_0_0_14"/>
<name>B3PNB1_META1</name>